<proteinExistence type="predicted"/>
<reference evidence="5" key="1">
    <citation type="journal article" date="2014" name="Int. J. Syst. Evol. Microbiol.">
        <title>Complete genome sequence of Corynebacterium casei LMG S-19264T (=DSM 44701T), isolated from a smear-ripened cheese.</title>
        <authorList>
            <consortium name="US DOE Joint Genome Institute (JGI-PGF)"/>
            <person name="Walter F."/>
            <person name="Albersmeier A."/>
            <person name="Kalinowski J."/>
            <person name="Ruckert C."/>
        </authorList>
    </citation>
    <scope>NUCLEOTIDE SEQUENCE</scope>
    <source>
        <strain evidence="5">CGMCC 1.15448</strain>
    </source>
</reference>
<dbReference type="SMART" id="SM00797">
    <property type="entry name" value="AHS2"/>
    <property type="match status" value="1"/>
</dbReference>
<dbReference type="InterPro" id="IPR003778">
    <property type="entry name" value="CT_A_B"/>
</dbReference>
<dbReference type="Pfam" id="PF02626">
    <property type="entry name" value="CT_A_B"/>
    <property type="match status" value="1"/>
</dbReference>
<reference evidence="5" key="2">
    <citation type="submission" date="2020-09" db="EMBL/GenBank/DDBJ databases">
        <authorList>
            <person name="Sun Q."/>
            <person name="Zhou Y."/>
        </authorList>
    </citation>
    <scope>NUCLEOTIDE SEQUENCE</scope>
    <source>
        <strain evidence="5">CGMCC 1.15448</strain>
    </source>
</reference>
<keyword evidence="2" id="KW-0378">Hydrolase</keyword>
<gene>
    <name evidence="5" type="primary">kipA</name>
    <name evidence="5" type="ORF">GCM10011511_02600</name>
</gene>
<evidence type="ECO:0000259" key="4">
    <source>
        <dbReference type="SMART" id="SM00797"/>
    </source>
</evidence>
<organism evidence="5 6">
    <name type="scientific">Puia dinghuensis</name>
    <dbReference type="NCBI Taxonomy" id="1792502"/>
    <lineage>
        <taxon>Bacteria</taxon>
        <taxon>Pseudomonadati</taxon>
        <taxon>Bacteroidota</taxon>
        <taxon>Chitinophagia</taxon>
        <taxon>Chitinophagales</taxon>
        <taxon>Chitinophagaceae</taxon>
        <taxon>Puia</taxon>
    </lineage>
</organism>
<protein>
    <submittedName>
        <fullName evidence="5">KipI antagonist</fullName>
    </submittedName>
</protein>
<evidence type="ECO:0000313" key="5">
    <source>
        <dbReference type="EMBL" id="GGA83059.1"/>
    </source>
</evidence>
<dbReference type="EMBL" id="BMJC01000001">
    <property type="protein sequence ID" value="GGA83059.1"/>
    <property type="molecule type" value="Genomic_DNA"/>
</dbReference>
<name>A0A8J2U6X9_9BACT</name>
<evidence type="ECO:0000313" key="6">
    <source>
        <dbReference type="Proteomes" id="UP000607559"/>
    </source>
</evidence>
<feature type="domain" description="Carboxyltransferase" evidence="4">
    <location>
        <begin position="24"/>
        <end position="313"/>
    </location>
</feature>
<keyword evidence="3" id="KW-0067">ATP-binding</keyword>
<dbReference type="InterPro" id="IPR052708">
    <property type="entry name" value="PxpC"/>
</dbReference>
<dbReference type="PANTHER" id="PTHR43309">
    <property type="entry name" value="5-OXOPROLINASE SUBUNIT C"/>
    <property type="match status" value="1"/>
</dbReference>
<comment type="caution">
    <text evidence="5">The sequence shown here is derived from an EMBL/GenBank/DDBJ whole genome shotgun (WGS) entry which is preliminary data.</text>
</comment>
<dbReference type="PANTHER" id="PTHR43309:SF5">
    <property type="entry name" value="5-OXOPROLINASE SUBUNIT C"/>
    <property type="match status" value="1"/>
</dbReference>
<keyword evidence="1" id="KW-0547">Nucleotide-binding</keyword>
<accession>A0A8J2U6X9</accession>
<dbReference type="InterPro" id="IPR029000">
    <property type="entry name" value="Cyclophilin-like_dom_sf"/>
</dbReference>
<dbReference type="RefSeq" id="WP_188927740.1">
    <property type="nucleotide sequence ID" value="NZ_BMJC01000001.1"/>
</dbReference>
<dbReference type="Proteomes" id="UP000607559">
    <property type="component" value="Unassembled WGS sequence"/>
</dbReference>
<dbReference type="NCBIfam" id="TIGR00724">
    <property type="entry name" value="urea_amlyse_rel"/>
    <property type="match status" value="1"/>
</dbReference>
<dbReference type="SUPFAM" id="SSF50891">
    <property type="entry name" value="Cyclophilin-like"/>
    <property type="match status" value="1"/>
</dbReference>
<keyword evidence="6" id="KW-1185">Reference proteome</keyword>
<sequence length="331" mass="36751">MAFSIIKPGLLDTIQDLGRHGFGNWGVSPGGAMDPYAAQVANLLVGNDKQEAVMEIHFPGPQILFEQNTLIAITGADFSPTINDEAIPRWQPVVVRKNTVLHFPSLIQGGRCYLSVHGGYCLKKWLNSYSTNLKAGNGGWHGLALKKGDELPFNENTIYFAGLLKDESNFETLPWRVNTDKAYQYPHEIGFIPGHEWDLLSAGTRCNFLENNFMIHPSSDRMGYQLKGAPLALERPVELVTSAVSFGTVQLLPNGQLIVLMADHQTTGGYPRIAHVITAHLPKLAQLRPSDTIQFTLMDLEAAEQLLIARQKELHILQRSCLDHLNEMVCE</sequence>
<evidence type="ECO:0000256" key="3">
    <source>
        <dbReference type="ARBA" id="ARBA00022840"/>
    </source>
</evidence>
<dbReference type="GO" id="GO:0005524">
    <property type="term" value="F:ATP binding"/>
    <property type="evidence" value="ECO:0007669"/>
    <property type="project" value="UniProtKB-KW"/>
</dbReference>
<evidence type="ECO:0000256" key="2">
    <source>
        <dbReference type="ARBA" id="ARBA00022801"/>
    </source>
</evidence>
<dbReference type="Gene3D" id="2.40.100.10">
    <property type="entry name" value="Cyclophilin-like"/>
    <property type="match status" value="1"/>
</dbReference>
<evidence type="ECO:0000256" key="1">
    <source>
        <dbReference type="ARBA" id="ARBA00022741"/>
    </source>
</evidence>
<dbReference type="AlphaFoldDB" id="A0A8J2U6X9"/>
<dbReference type="GO" id="GO:0016787">
    <property type="term" value="F:hydrolase activity"/>
    <property type="evidence" value="ECO:0007669"/>
    <property type="project" value="UniProtKB-KW"/>
</dbReference>